<gene>
    <name evidence="1" type="ORF">Golax_002360</name>
</gene>
<keyword evidence="2" id="KW-1185">Reference proteome</keyword>
<proteinExistence type="predicted"/>
<accession>A0A7J9AR24</accession>
<reference evidence="1 2" key="1">
    <citation type="journal article" date="2019" name="Genome Biol. Evol.">
        <title>Insights into the evolution of the New World diploid cottons (Gossypium, subgenus Houzingenia) based on genome sequencing.</title>
        <authorList>
            <person name="Grover C.E."/>
            <person name="Arick M.A. 2nd"/>
            <person name="Thrash A."/>
            <person name="Conover J.L."/>
            <person name="Sanders W.S."/>
            <person name="Peterson D.G."/>
            <person name="Frelichowski J.E."/>
            <person name="Scheffler J.A."/>
            <person name="Scheffler B.E."/>
            <person name="Wendel J.F."/>
        </authorList>
    </citation>
    <scope>NUCLEOTIDE SEQUENCE [LARGE SCALE GENOMIC DNA]</scope>
    <source>
        <strain evidence="1">4</strain>
        <tissue evidence="1">Leaf</tissue>
    </source>
</reference>
<dbReference type="Proteomes" id="UP000593574">
    <property type="component" value="Unassembled WGS sequence"/>
</dbReference>
<organism evidence="1 2">
    <name type="scientific">Gossypium laxum</name>
    <dbReference type="NCBI Taxonomy" id="34288"/>
    <lineage>
        <taxon>Eukaryota</taxon>
        <taxon>Viridiplantae</taxon>
        <taxon>Streptophyta</taxon>
        <taxon>Embryophyta</taxon>
        <taxon>Tracheophyta</taxon>
        <taxon>Spermatophyta</taxon>
        <taxon>Magnoliopsida</taxon>
        <taxon>eudicotyledons</taxon>
        <taxon>Gunneridae</taxon>
        <taxon>Pentapetalae</taxon>
        <taxon>rosids</taxon>
        <taxon>malvids</taxon>
        <taxon>Malvales</taxon>
        <taxon>Malvaceae</taxon>
        <taxon>Malvoideae</taxon>
        <taxon>Gossypium</taxon>
    </lineage>
</organism>
<protein>
    <submittedName>
        <fullName evidence="1">Uncharacterized protein</fullName>
    </submittedName>
</protein>
<dbReference type="EMBL" id="JABEZV010000012">
    <property type="protein sequence ID" value="MBA0726537.1"/>
    <property type="molecule type" value="Genomic_DNA"/>
</dbReference>
<sequence length="149" mass="16274">MNGPIIMGSGIISDKVTLYRPLLEKVPNKFEGGRILMNWLKDNFVEFLKDPEDQTNEETKLGIFRIVHVISGDVSGHKLEVGIDQWLFISTVVVGLVATTISTSEGDRPIYILVGDKFECIPHPVKSVEKSIDVGCEGAIDSVCDGGNA</sequence>
<comment type="caution">
    <text evidence="1">The sequence shown here is derived from an EMBL/GenBank/DDBJ whole genome shotgun (WGS) entry which is preliminary data.</text>
</comment>
<dbReference type="AlphaFoldDB" id="A0A7J9AR24"/>
<evidence type="ECO:0000313" key="1">
    <source>
        <dbReference type="EMBL" id="MBA0726537.1"/>
    </source>
</evidence>
<evidence type="ECO:0000313" key="2">
    <source>
        <dbReference type="Proteomes" id="UP000593574"/>
    </source>
</evidence>
<name>A0A7J9AR24_9ROSI</name>